<dbReference type="KEGG" id="eat:EAT1b_1939"/>
<evidence type="ECO:0000313" key="4">
    <source>
        <dbReference type="Proteomes" id="UP000000716"/>
    </source>
</evidence>
<evidence type="ECO:0000256" key="1">
    <source>
        <dbReference type="SAM" id="Phobius"/>
    </source>
</evidence>
<dbReference type="eggNOG" id="ENOG502Z82P">
    <property type="taxonomic scope" value="Bacteria"/>
</dbReference>
<dbReference type="AlphaFoldDB" id="C4L0K0"/>
<proteinExistence type="predicted"/>
<dbReference type="Proteomes" id="UP000000716">
    <property type="component" value="Chromosome"/>
</dbReference>
<dbReference type="RefSeq" id="WP_015880422.1">
    <property type="nucleotide sequence ID" value="NC_012673.1"/>
</dbReference>
<keyword evidence="2" id="KW-0732">Signal</keyword>
<dbReference type="STRING" id="360911.EAT1b_1939"/>
<sequence>MKKKKTLNKIVAPALALGLLVPVNAQAADHTPTASTPAGDLRATLDQLLSEHYVLAVTSMMKGYDEAADAEVADQALDQNALDMTPAIASIYGEEGAAQFEEIFRGHNDYSADFVEAAKSDNQELRMEAEAEVDEFVEEFSTFLDAATEGNLPKDAAADALELHEDQVLSVFDNYVEGDYEEAYMTFREGYKHMFNISKALSGAIVTQMPDKFTTGADTPAVELRSTLNSLAGEHFALAAIGMQKGYDQAEDYDYVTWAEDQNTLDFKAAIASVYGDEGAAQFEKVWNSDHITAQGDIVAATLEGDEAMIEDARMRLDQFAVDFSTFLDAATEGNLPQAAGEEAIKQHEALVLDTFDQYVAGDAEAAWMSFREGYAFMFGVGETLGNAIVTQMPDKFEETMMPEEMPETGLGGAQEQSMNTLYAGLAVLGGILLAFVTLRKRKVSEQ</sequence>
<evidence type="ECO:0000313" key="3">
    <source>
        <dbReference type="EMBL" id="ACQ70863.1"/>
    </source>
</evidence>
<feature type="signal peptide" evidence="2">
    <location>
        <begin position="1"/>
        <end position="27"/>
    </location>
</feature>
<keyword evidence="1" id="KW-1133">Transmembrane helix</keyword>
<name>C4L0K0_EXISA</name>
<protein>
    <recommendedName>
        <fullName evidence="5">Copper amine oxidase domain protein</fullName>
    </recommendedName>
</protein>
<feature type="chain" id="PRO_5002940097" description="Copper amine oxidase domain protein" evidence="2">
    <location>
        <begin position="28"/>
        <end position="447"/>
    </location>
</feature>
<keyword evidence="1" id="KW-0472">Membrane</keyword>
<dbReference type="EMBL" id="CP001615">
    <property type="protein sequence ID" value="ACQ70863.1"/>
    <property type="molecule type" value="Genomic_DNA"/>
</dbReference>
<dbReference type="OrthoDB" id="2657432at2"/>
<organism evidence="3 4">
    <name type="scientific">Exiguobacterium sp. (strain ATCC BAA-1283 / AT1b)</name>
    <dbReference type="NCBI Taxonomy" id="360911"/>
    <lineage>
        <taxon>Bacteria</taxon>
        <taxon>Bacillati</taxon>
        <taxon>Bacillota</taxon>
        <taxon>Bacilli</taxon>
        <taxon>Bacillales</taxon>
        <taxon>Bacillales Family XII. Incertae Sedis</taxon>
        <taxon>Exiguobacterium</taxon>
    </lineage>
</organism>
<evidence type="ECO:0000256" key="2">
    <source>
        <dbReference type="SAM" id="SignalP"/>
    </source>
</evidence>
<reference evidence="3 4" key="1">
    <citation type="journal article" date="2011" name="J. Bacteriol.">
        <title>Complete genome sequence of the Thermophilic Bacterium Exiguobacterium sp. AT1b.</title>
        <authorList>
            <person name="Vishnivetskaya T.A."/>
            <person name="Lucas S."/>
            <person name="Copeland A."/>
            <person name="Lapidus A."/>
            <person name="Glavina Del Rio T."/>
            <person name="Dalin E."/>
            <person name="Tice H."/>
            <person name="Bruce D.C."/>
            <person name="Goodwin L.A."/>
            <person name="Pitluck S."/>
            <person name="Saunders E."/>
            <person name="Brettin T."/>
            <person name="Detter C."/>
            <person name="Han C."/>
            <person name="Larimer F."/>
            <person name="Land M.L."/>
            <person name="Hauser L.J."/>
            <person name="Kyrpides N.C."/>
            <person name="Ovchinnikova G."/>
            <person name="Kathariou S."/>
            <person name="Ramaley R.F."/>
            <person name="Rodrigues D.F."/>
            <person name="Hendrix C."/>
            <person name="Richardson P."/>
            <person name="Tiedje J.M."/>
        </authorList>
    </citation>
    <scope>NUCLEOTIDE SEQUENCE [LARGE SCALE GENOMIC DNA]</scope>
    <source>
        <strain evidence="4">ATCC BAA-1283 / AT1b</strain>
    </source>
</reference>
<dbReference type="HOGENOM" id="CLU_037736_0_0_9"/>
<accession>C4L0K0</accession>
<keyword evidence="1" id="KW-0812">Transmembrane</keyword>
<evidence type="ECO:0008006" key="5">
    <source>
        <dbReference type="Google" id="ProtNLM"/>
    </source>
</evidence>
<feature type="transmembrane region" description="Helical" evidence="1">
    <location>
        <begin position="421"/>
        <end position="439"/>
    </location>
</feature>
<keyword evidence="4" id="KW-1185">Reference proteome</keyword>
<gene>
    <name evidence="3" type="ordered locus">EAT1b_1939</name>
</gene>